<dbReference type="EMBL" id="CM017698">
    <property type="protein sequence ID" value="TYG93048.1"/>
    <property type="molecule type" value="Genomic_DNA"/>
</dbReference>
<keyword evidence="2" id="KW-1185">Reference proteome</keyword>
<evidence type="ECO:0000313" key="1">
    <source>
        <dbReference type="EMBL" id="TYG93048.1"/>
    </source>
</evidence>
<evidence type="ECO:0000313" key="2">
    <source>
        <dbReference type="Proteomes" id="UP000323506"/>
    </source>
</evidence>
<protein>
    <submittedName>
        <fullName evidence="1">Uncharacterized protein</fullName>
    </submittedName>
</protein>
<dbReference type="AlphaFoldDB" id="A0A5D2EJI7"/>
<reference evidence="1 2" key="1">
    <citation type="submission" date="2019-06" db="EMBL/GenBank/DDBJ databases">
        <title>WGS assembly of Gossypium darwinii.</title>
        <authorList>
            <person name="Chen Z.J."/>
            <person name="Sreedasyam A."/>
            <person name="Ando A."/>
            <person name="Song Q."/>
            <person name="De L."/>
            <person name="Hulse-Kemp A."/>
            <person name="Ding M."/>
            <person name="Ye W."/>
            <person name="Kirkbride R."/>
            <person name="Jenkins J."/>
            <person name="Plott C."/>
            <person name="Lovell J."/>
            <person name="Lin Y.-M."/>
            <person name="Vaughn R."/>
            <person name="Liu B."/>
            <person name="Li W."/>
            <person name="Simpson S."/>
            <person name="Scheffler B."/>
            <person name="Saski C."/>
            <person name="Grover C."/>
            <person name="Hu G."/>
            <person name="Conover J."/>
            <person name="Carlson J."/>
            <person name="Shu S."/>
            <person name="Boston L."/>
            <person name="Williams M."/>
            <person name="Peterson D."/>
            <person name="Mcgee K."/>
            <person name="Jones D."/>
            <person name="Wendel J."/>
            <person name="Stelly D."/>
            <person name="Grimwood J."/>
            <person name="Schmutz J."/>
        </authorList>
    </citation>
    <scope>NUCLEOTIDE SEQUENCE [LARGE SCALE GENOMIC DNA]</scope>
    <source>
        <strain evidence="1">1808015.09</strain>
    </source>
</reference>
<gene>
    <name evidence="1" type="ORF">ES288_A11G079700v1</name>
</gene>
<organism evidence="1 2">
    <name type="scientific">Gossypium darwinii</name>
    <name type="common">Darwin's cotton</name>
    <name type="synonym">Gossypium barbadense var. darwinii</name>
    <dbReference type="NCBI Taxonomy" id="34276"/>
    <lineage>
        <taxon>Eukaryota</taxon>
        <taxon>Viridiplantae</taxon>
        <taxon>Streptophyta</taxon>
        <taxon>Embryophyta</taxon>
        <taxon>Tracheophyta</taxon>
        <taxon>Spermatophyta</taxon>
        <taxon>Magnoliopsida</taxon>
        <taxon>eudicotyledons</taxon>
        <taxon>Gunneridae</taxon>
        <taxon>Pentapetalae</taxon>
        <taxon>rosids</taxon>
        <taxon>malvids</taxon>
        <taxon>Malvales</taxon>
        <taxon>Malvaceae</taxon>
        <taxon>Malvoideae</taxon>
        <taxon>Gossypium</taxon>
    </lineage>
</organism>
<name>A0A5D2EJI7_GOSDA</name>
<sequence length="107" mass="12657">MAPIRPIVCIKLPLPVPYLDSLTFFQNMFEVRPDDQIPVFFMESKLVKPFLIRDRIESKRLCFANMFGRSPPQLYTLKFICNFFMVIHAKNQRLIVLHYVSFESLSL</sequence>
<dbReference type="Proteomes" id="UP000323506">
    <property type="component" value="Chromosome A11"/>
</dbReference>
<accession>A0A5D2EJI7</accession>
<proteinExistence type="predicted"/>